<protein>
    <submittedName>
        <fullName evidence="2">Uncharacterized protein</fullName>
    </submittedName>
</protein>
<reference evidence="2" key="1">
    <citation type="submission" date="2014-11" db="EMBL/GenBank/DDBJ databases">
        <authorList>
            <person name="Amaro Gonzalez C."/>
        </authorList>
    </citation>
    <scope>NUCLEOTIDE SEQUENCE</scope>
</reference>
<feature type="signal peptide" evidence="1">
    <location>
        <begin position="1"/>
        <end position="19"/>
    </location>
</feature>
<proteinExistence type="predicted"/>
<dbReference type="AlphaFoldDB" id="A0A0E9V6D9"/>
<sequence length="68" mass="7673">MCWLAGGVLAVFRGPCTEASLELPPRNYRGLEQLLTSLRQKSTWPTWLTGLPCMLSKCCPEWMGMLGW</sequence>
<organism evidence="2">
    <name type="scientific">Anguilla anguilla</name>
    <name type="common">European freshwater eel</name>
    <name type="synonym">Muraena anguilla</name>
    <dbReference type="NCBI Taxonomy" id="7936"/>
    <lineage>
        <taxon>Eukaryota</taxon>
        <taxon>Metazoa</taxon>
        <taxon>Chordata</taxon>
        <taxon>Craniata</taxon>
        <taxon>Vertebrata</taxon>
        <taxon>Euteleostomi</taxon>
        <taxon>Actinopterygii</taxon>
        <taxon>Neopterygii</taxon>
        <taxon>Teleostei</taxon>
        <taxon>Anguilliformes</taxon>
        <taxon>Anguillidae</taxon>
        <taxon>Anguilla</taxon>
    </lineage>
</organism>
<evidence type="ECO:0000256" key="1">
    <source>
        <dbReference type="SAM" id="SignalP"/>
    </source>
</evidence>
<reference evidence="2" key="2">
    <citation type="journal article" date="2015" name="Fish Shellfish Immunol.">
        <title>Early steps in the European eel (Anguilla anguilla)-Vibrio vulnificus interaction in the gills: Role of the RtxA13 toxin.</title>
        <authorList>
            <person name="Callol A."/>
            <person name="Pajuelo D."/>
            <person name="Ebbesson L."/>
            <person name="Teles M."/>
            <person name="MacKenzie S."/>
            <person name="Amaro C."/>
        </authorList>
    </citation>
    <scope>NUCLEOTIDE SEQUENCE</scope>
</reference>
<evidence type="ECO:0000313" key="2">
    <source>
        <dbReference type="EMBL" id="JAH72783.1"/>
    </source>
</evidence>
<dbReference type="EMBL" id="GBXM01035794">
    <property type="protein sequence ID" value="JAH72783.1"/>
    <property type="molecule type" value="Transcribed_RNA"/>
</dbReference>
<feature type="chain" id="PRO_5002433717" evidence="1">
    <location>
        <begin position="20"/>
        <end position="68"/>
    </location>
</feature>
<keyword evidence="1" id="KW-0732">Signal</keyword>
<name>A0A0E9V6D9_ANGAN</name>
<accession>A0A0E9V6D9</accession>